<proteinExistence type="predicted"/>
<keyword evidence="1" id="KW-0472">Membrane</keyword>
<dbReference type="Pfam" id="PF20153">
    <property type="entry name" value="DUF6535"/>
    <property type="match status" value="1"/>
</dbReference>
<feature type="transmembrane region" description="Helical" evidence="1">
    <location>
        <begin position="65"/>
        <end position="88"/>
    </location>
</feature>
<evidence type="ECO:0000313" key="4">
    <source>
        <dbReference type="Proteomes" id="UP001063166"/>
    </source>
</evidence>
<comment type="caution">
    <text evidence="3">The sequence shown here is derived from an EMBL/GenBank/DDBJ whole genome shotgun (WGS) entry which is preliminary data.</text>
</comment>
<gene>
    <name evidence="3" type="ORF">LshimejAT787_0905070</name>
</gene>
<feature type="transmembrane region" description="Helical" evidence="1">
    <location>
        <begin position="146"/>
        <end position="174"/>
    </location>
</feature>
<evidence type="ECO:0000256" key="1">
    <source>
        <dbReference type="SAM" id="Phobius"/>
    </source>
</evidence>
<accession>A0A9P3UQI3</accession>
<name>A0A9P3UQI3_LYOSH</name>
<keyword evidence="4" id="KW-1185">Reference proteome</keyword>
<dbReference type="OrthoDB" id="3152367at2759"/>
<feature type="transmembrane region" description="Helical" evidence="1">
    <location>
        <begin position="180"/>
        <end position="203"/>
    </location>
</feature>
<dbReference type="Proteomes" id="UP001063166">
    <property type="component" value="Unassembled WGS sequence"/>
</dbReference>
<feature type="domain" description="DUF6535" evidence="2">
    <location>
        <begin position="42"/>
        <end position="103"/>
    </location>
</feature>
<evidence type="ECO:0000313" key="3">
    <source>
        <dbReference type="EMBL" id="GLB41292.1"/>
    </source>
</evidence>
<dbReference type="InterPro" id="IPR045338">
    <property type="entry name" value="DUF6535"/>
</dbReference>
<dbReference type="AlphaFoldDB" id="A0A9P3UQI3"/>
<sequence length="224" mass="24636">MGSKTQESIPSAYPRRQTHHGVVLKGFELLALAATFVAAIQSQVMSTTIGVARSDETPALRAVNAFYLSGLVFDLVSAFLAFLTARWLQRLTDEERAHLEVVFEQSHSRRFTRASADAEADVEHDPQPPAPPLPDKRPFVVRCIHAYFASSLFAPMTLLVFGVICMAVGFLIFAWAEQPLVVAIVLTAVCAGLVPFPVGVFLIGRNSATRRRVIDLLSRKQGDW</sequence>
<feature type="transmembrane region" description="Helical" evidence="1">
    <location>
        <begin position="21"/>
        <end position="45"/>
    </location>
</feature>
<protein>
    <recommendedName>
        <fullName evidence="2">DUF6535 domain-containing protein</fullName>
    </recommendedName>
</protein>
<reference evidence="3" key="1">
    <citation type="submission" date="2022-07" db="EMBL/GenBank/DDBJ databases">
        <title>The genome of Lyophyllum shimeji provides insight into the initial evolution of ectomycorrhizal fungal genome.</title>
        <authorList>
            <person name="Kobayashi Y."/>
            <person name="Shibata T."/>
            <person name="Hirakawa H."/>
            <person name="Shigenobu S."/>
            <person name="Nishiyama T."/>
            <person name="Yamada A."/>
            <person name="Hasebe M."/>
            <person name="Kawaguchi M."/>
        </authorList>
    </citation>
    <scope>NUCLEOTIDE SEQUENCE</scope>
    <source>
        <strain evidence="3">AT787</strain>
    </source>
</reference>
<dbReference type="EMBL" id="BRPK01000009">
    <property type="protein sequence ID" value="GLB41292.1"/>
    <property type="molecule type" value="Genomic_DNA"/>
</dbReference>
<keyword evidence="1" id="KW-0812">Transmembrane</keyword>
<organism evidence="3 4">
    <name type="scientific">Lyophyllum shimeji</name>
    <name type="common">Hon-shimeji</name>
    <name type="synonym">Tricholoma shimeji</name>
    <dbReference type="NCBI Taxonomy" id="47721"/>
    <lineage>
        <taxon>Eukaryota</taxon>
        <taxon>Fungi</taxon>
        <taxon>Dikarya</taxon>
        <taxon>Basidiomycota</taxon>
        <taxon>Agaricomycotina</taxon>
        <taxon>Agaricomycetes</taxon>
        <taxon>Agaricomycetidae</taxon>
        <taxon>Agaricales</taxon>
        <taxon>Tricholomatineae</taxon>
        <taxon>Lyophyllaceae</taxon>
        <taxon>Lyophyllum</taxon>
    </lineage>
</organism>
<evidence type="ECO:0000259" key="2">
    <source>
        <dbReference type="Pfam" id="PF20153"/>
    </source>
</evidence>
<keyword evidence="1" id="KW-1133">Transmembrane helix</keyword>